<organism evidence="1 2">
    <name type="scientific">Lagenidium giganteum</name>
    <dbReference type="NCBI Taxonomy" id="4803"/>
    <lineage>
        <taxon>Eukaryota</taxon>
        <taxon>Sar</taxon>
        <taxon>Stramenopiles</taxon>
        <taxon>Oomycota</taxon>
        <taxon>Peronosporomycetes</taxon>
        <taxon>Pythiales</taxon>
        <taxon>Pythiaceae</taxon>
    </lineage>
</organism>
<accession>A0AAV2YR46</accession>
<gene>
    <name evidence="1" type="ORF">N0F65_002999</name>
</gene>
<reference evidence="1" key="1">
    <citation type="submission" date="2022-11" db="EMBL/GenBank/DDBJ databases">
        <authorList>
            <person name="Morgan W.R."/>
            <person name="Tartar A."/>
        </authorList>
    </citation>
    <scope>NUCLEOTIDE SEQUENCE</scope>
    <source>
        <strain evidence="1">ARSEF 373</strain>
    </source>
</reference>
<dbReference type="Gene3D" id="3.30.420.10">
    <property type="entry name" value="Ribonuclease H-like superfamily/Ribonuclease H"/>
    <property type="match status" value="1"/>
</dbReference>
<dbReference type="GO" id="GO:0003676">
    <property type="term" value="F:nucleic acid binding"/>
    <property type="evidence" value="ECO:0007669"/>
    <property type="project" value="InterPro"/>
</dbReference>
<name>A0AAV2YR46_9STRA</name>
<dbReference type="InterPro" id="IPR012337">
    <property type="entry name" value="RNaseH-like_sf"/>
</dbReference>
<evidence type="ECO:0008006" key="3">
    <source>
        <dbReference type="Google" id="ProtNLM"/>
    </source>
</evidence>
<reference evidence="1" key="2">
    <citation type="journal article" date="2023" name="Microbiol Resour">
        <title>Decontamination and Annotation of the Draft Genome Sequence of the Oomycete Lagenidium giganteum ARSEF 373.</title>
        <authorList>
            <person name="Morgan W.R."/>
            <person name="Tartar A."/>
        </authorList>
    </citation>
    <scope>NUCLEOTIDE SEQUENCE</scope>
    <source>
        <strain evidence="1">ARSEF 373</strain>
    </source>
</reference>
<dbReference type="InterPro" id="IPR036397">
    <property type="entry name" value="RNaseH_sf"/>
</dbReference>
<dbReference type="EMBL" id="DAKRPA010000194">
    <property type="protein sequence ID" value="DAZ95689.1"/>
    <property type="molecule type" value="Genomic_DNA"/>
</dbReference>
<dbReference type="Proteomes" id="UP001146120">
    <property type="component" value="Unassembled WGS sequence"/>
</dbReference>
<keyword evidence="2" id="KW-1185">Reference proteome</keyword>
<proteinExistence type="predicted"/>
<evidence type="ECO:0000313" key="2">
    <source>
        <dbReference type="Proteomes" id="UP001146120"/>
    </source>
</evidence>
<dbReference type="AlphaFoldDB" id="A0AAV2YR46"/>
<protein>
    <recommendedName>
        <fullName evidence="3">3'-5' exonuclease domain-containing protein</fullName>
    </recommendedName>
</protein>
<evidence type="ECO:0000313" key="1">
    <source>
        <dbReference type="EMBL" id="DAZ95689.1"/>
    </source>
</evidence>
<dbReference type="SUPFAM" id="SSF53098">
    <property type="entry name" value="Ribonuclease H-like"/>
    <property type="match status" value="1"/>
</dbReference>
<comment type="caution">
    <text evidence="1">The sequence shown here is derived from an EMBL/GenBank/DDBJ whole genome shotgun (WGS) entry which is preliminary data.</text>
</comment>
<sequence>MGASGQLNLRSNIVGVHFQWSLTVTNQKQVSAVTIAVSTNPDQAYVFDFNELGSEVTCMVLKGLLTDENVLKVMFDATHALAWLQDSLGLDVNTARCCIDLKLFYVMHVDAASTTPWTRLLQYCQNDKKDICGRPPTCVSMESTVQDVVHGASYALSFVQCYQCLRTQSNTAMEVATARERTVKFWTIGEAAVLAKSIKTDDELTVDKSTMVRTMKYLFDDEAVTKVTYGAEQALSWLRNVYGMDIAAPSNYVDLRAYYNQFVDPAEMSPWTQVAALLPYH</sequence>